<feature type="compositionally biased region" description="Basic and acidic residues" evidence="1">
    <location>
        <begin position="18"/>
        <end position="28"/>
    </location>
</feature>
<dbReference type="STRING" id="3818.A0A445EJT5"/>
<accession>A0A445EJT5</accession>
<evidence type="ECO:0000256" key="1">
    <source>
        <dbReference type="SAM" id="MobiDB-lite"/>
    </source>
</evidence>
<evidence type="ECO:0000313" key="2">
    <source>
        <dbReference type="EMBL" id="RYR75717.1"/>
    </source>
</evidence>
<organism evidence="2 3">
    <name type="scientific">Arachis hypogaea</name>
    <name type="common">Peanut</name>
    <dbReference type="NCBI Taxonomy" id="3818"/>
    <lineage>
        <taxon>Eukaryota</taxon>
        <taxon>Viridiplantae</taxon>
        <taxon>Streptophyta</taxon>
        <taxon>Embryophyta</taxon>
        <taxon>Tracheophyta</taxon>
        <taxon>Spermatophyta</taxon>
        <taxon>Magnoliopsida</taxon>
        <taxon>eudicotyledons</taxon>
        <taxon>Gunneridae</taxon>
        <taxon>Pentapetalae</taxon>
        <taxon>rosids</taxon>
        <taxon>fabids</taxon>
        <taxon>Fabales</taxon>
        <taxon>Fabaceae</taxon>
        <taxon>Papilionoideae</taxon>
        <taxon>50 kb inversion clade</taxon>
        <taxon>dalbergioids sensu lato</taxon>
        <taxon>Dalbergieae</taxon>
        <taxon>Pterocarpus clade</taxon>
        <taxon>Arachis</taxon>
    </lineage>
</organism>
<dbReference type="Gramene" id="arahy.Tifrunner.gnm2.ann2.Ah11g355300.1">
    <property type="protein sequence ID" value="arahy.Tifrunner.gnm2.ann2.Ah11g355300.1-CDS-1"/>
    <property type="gene ID" value="arahy.Tifrunner.gnm2.ann2.Ah11g355300"/>
</dbReference>
<gene>
    <name evidence="2" type="ORF">Ahy_A01g000292</name>
</gene>
<dbReference type="Proteomes" id="UP000289738">
    <property type="component" value="Chromosome A01"/>
</dbReference>
<comment type="caution">
    <text evidence="2">The sequence shown here is derived from an EMBL/GenBank/DDBJ whole genome shotgun (WGS) entry which is preliminary data.</text>
</comment>
<dbReference type="AlphaFoldDB" id="A0A445EJT5"/>
<sequence length="147" mass="16497">MERRFNRESKGGVSLQKRMIETRRKAEPAPDLTDFMNDMFFGAADIYKKNYDFTGGSSVVLDDEDDVGFDDSTRSNSARLTQEWLQEARRIVSSSPTRSDSPARRCLSGSPRFASPSNNNSQPGASLIPSLDPTRDNNLSRTRSARR</sequence>
<name>A0A445EJT5_ARAHY</name>
<reference evidence="2 3" key="1">
    <citation type="submission" date="2019-01" db="EMBL/GenBank/DDBJ databases">
        <title>Sequencing of cultivated peanut Arachis hypogaea provides insights into genome evolution and oil improvement.</title>
        <authorList>
            <person name="Chen X."/>
        </authorList>
    </citation>
    <scope>NUCLEOTIDE SEQUENCE [LARGE SCALE GENOMIC DNA]</scope>
    <source>
        <strain evidence="3">cv. Fuhuasheng</strain>
        <tissue evidence="2">Leaves</tissue>
    </source>
</reference>
<protein>
    <submittedName>
        <fullName evidence="2">Uncharacterized protein</fullName>
    </submittedName>
</protein>
<feature type="region of interest" description="Disordered" evidence="1">
    <location>
        <begin position="90"/>
        <end position="147"/>
    </location>
</feature>
<proteinExistence type="predicted"/>
<feature type="compositionally biased region" description="Polar residues" evidence="1">
    <location>
        <begin position="136"/>
        <end position="147"/>
    </location>
</feature>
<dbReference type="EMBL" id="SDMP01000001">
    <property type="protein sequence ID" value="RYR75717.1"/>
    <property type="molecule type" value="Genomic_DNA"/>
</dbReference>
<feature type="compositionally biased region" description="Polar residues" evidence="1">
    <location>
        <begin position="115"/>
        <end position="124"/>
    </location>
</feature>
<keyword evidence="3" id="KW-1185">Reference proteome</keyword>
<evidence type="ECO:0000313" key="3">
    <source>
        <dbReference type="Proteomes" id="UP000289738"/>
    </source>
</evidence>
<feature type="region of interest" description="Disordered" evidence="1">
    <location>
        <begin position="1"/>
        <end position="31"/>
    </location>
</feature>
<feature type="compositionally biased region" description="Basic and acidic residues" evidence="1">
    <location>
        <begin position="1"/>
        <end position="10"/>
    </location>
</feature>